<sequence length="705" mass="78975">MAEYLQSYAEALQERLEPFPEDEMWDSTDPENDGEDSNSEGYRSESSFEDDFHFPSYEFLGSVRFRKGYSIPSLNYSRMIALSFNLPQVVGHSLVGEEIFTLFLDQPCTSISTDTLISAISAVLGADPLSLTLLSEGVPLEPDQMLGDALNAIAVRQRLDTGPPVLVCERRSHNSPETLLGRPCHVDVNLNYFPGPGIATIQAIPETREFVTRDRFDSWMIYTKLEVLQYQRPSEKRCRRDLLKPRGFFPRAPAWSLPDGCQRWGHGADVWSATFALPNIKRLMDAHAECTADRPIPRYQMIIDPNQFVRHTEEGPVWVPCEFDVDSCGRAQLVGGTRSHQHPDLARQVALPILEASLPLLAKLRRPQLLLDRRRLQAVFKAQRIILPPKVGEDHESEYIGMWHVDGHREDVVAVALYYYHVDSALEGGDMEFCGREPLDVLAIADAGHNASSFDKASLKKALVDNKIRCRVPICEGTLLVFSNHQLVHRVLRMINKSGSEASRDFVALFILNPASTPLVPSRCALAKQQMLTRTLRPSGLPPENIQAILALAGILPTEEYAKELRNVLLSEQLKPTGEFVGRQQNVHATGNGCVTMVGWLHHMLQESQPPSWDYPRDFSPGWKHFRALNRAPGKLGRGISEVFSKGSSDLSSSEAPSLAHTILDCKDCGLFCTFFSKQSKGRNFCPTSHDPFSLFVVSERLTLE</sequence>
<dbReference type="InterPro" id="IPR025340">
    <property type="entry name" value="DUF4246"/>
</dbReference>
<evidence type="ECO:0008006" key="4">
    <source>
        <dbReference type="Google" id="ProtNLM"/>
    </source>
</evidence>
<organism evidence="2 3">
    <name type="scientific">Durusdinium trenchii</name>
    <dbReference type="NCBI Taxonomy" id="1381693"/>
    <lineage>
        <taxon>Eukaryota</taxon>
        <taxon>Sar</taxon>
        <taxon>Alveolata</taxon>
        <taxon>Dinophyceae</taxon>
        <taxon>Suessiales</taxon>
        <taxon>Symbiodiniaceae</taxon>
        <taxon>Durusdinium</taxon>
    </lineage>
</organism>
<dbReference type="Proteomes" id="UP001642484">
    <property type="component" value="Unassembled WGS sequence"/>
</dbReference>
<comment type="caution">
    <text evidence="2">The sequence shown here is derived from an EMBL/GenBank/DDBJ whole genome shotgun (WGS) entry which is preliminary data.</text>
</comment>
<feature type="region of interest" description="Disordered" evidence="1">
    <location>
        <begin position="18"/>
        <end position="48"/>
    </location>
</feature>
<dbReference type="PANTHER" id="PTHR33119:SF1">
    <property type="entry name" value="FE2OG DIOXYGENASE DOMAIN-CONTAINING PROTEIN"/>
    <property type="match status" value="1"/>
</dbReference>
<protein>
    <recommendedName>
        <fullName evidence="4">Fe2OG dioxygenase domain-containing protein</fullName>
    </recommendedName>
</protein>
<feature type="compositionally biased region" description="Acidic residues" evidence="1">
    <location>
        <begin position="19"/>
        <end position="38"/>
    </location>
</feature>
<dbReference type="PANTHER" id="PTHR33119">
    <property type="entry name" value="IFI3P"/>
    <property type="match status" value="1"/>
</dbReference>
<proteinExistence type="predicted"/>
<reference evidence="2 3" key="1">
    <citation type="submission" date="2024-02" db="EMBL/GenBank/DDBJ databases">
        <authorList>
            <person name="Chen Y."/>
            <person name="Shah S."/>
            <person name="Dougan E. K."/>
            <person name="Thang M."/>
            <person name="Chan C."/>
        </authorList>
    </citation>
    <scope>NUCLEOTIDE SEQUENCE [LARGE SCALE GENOMIC DNA]</scope>
</reference>
<evidence type="ECO:0000256" key="1">
    <source>
        <dbReference type="SAM" id="MobiDB-lite"/>
    </source>
</evidence>
<keyword evidence="3" id="KW-1185">Reference proteome</keyword>
<evidence type="ECO:0000313" key="3">
    <source>
        <dbReference type="Proteomes" id="UP001642484"/>
    </source>
</evidence>
<accession>A0ABP0SHA3</accession>
<evidence type="ECO:0000313" key="2">
    <source>
        <dbReference type="EMBL" id="CAK9111760.1"/>
    </source>
</evidence>
<name>A0ABP0SHA3_9DINO</name>
<gene>
    <name evidence="2" type="ORF">CCMP2556_LOCUS51852</name>
</gene>
<dbReference type="EMBL" id="CAXAMN010027595">
    <property type="protein sequence ID" value="CAK9111760.1"/>
    <property type="molecule type" value="Genomic_DNA"/>
</dbReference>